<evidence type="ECO:0000313" key="14">
    <source>
        <dbReference type="Proteomes" id="UP000325672"/>
    </source>
</evidence>
<feature type="transmembrane region" description="Helical" evidence="10">
    <location>
        <begin position="107"/>
        <end position="124"/>
    </location>
</feature>
<keyword evidence="3 10" id="KW-0812">Transmembrane</keyword>
<organism evidence="13 14">
    <name type="scientific">Aspergillus pseudotamarii</name>
    <dbReference type="NCBI Taxonomy" id="132259"/>
    <lineage>
        <taxon>Eukaryota</taxon>
        <taxon>Fungi</taxon>
        <taxon>Dikarya</taxon>
        <taxon>Ascomycota</taxon>
        <taxon>Pezizomycotina</taxon>
        <taxon>Eurotiomycetes</taxon>
        <taxon>Eurotiomycetidae</taxon>
        <taxon>Eurotiales</taxon>
        <taxon>Aspergillaceae</taxon>
        <taxon>Aspergillus</taxon>
        <taxon>Aspergillus subgen. Circumdati</taxon>
    </lineage>
</organism>
<keyword evidence="4" id="KW-0547">Nucleotide-binding</keyword>
<evidence type="ECO:0000256" key="8">
    <source>
        <dbReference type="ARBA" id="ARBA00024363"/>
    </source>
</evidence>
<dbReference type="FunFam" id="3.40.50.300:FF:000287">
    <property type="entry name" value="Multidrug ABC transporter ATP-binding protein"/>
    <property type="match status" value="1"/>
</dbReference>
<evidence type="ECO:0000256" key="2">
    <source>
        <dbReference type="ARBA" id="ARBA00022448"/>
    </source>
</evidence>
<dbReference type="PROSITE" id="PS50929">
    <property type="entry name" value="ABC_TM1F"/>
    <property type="match status" value="1"/>
</dbReference>
<dbReference type="Gene3D" id="3.40.50.300">
    <property type="entry name" value="P-loop containing nucleotide triphosphate hydrolases"/>
    <property type="match status" value="1"/>
</dbReference>
<evidence type="ECO:0000259" key="12">
    <source>
        <dbReference type="PROSITE" id="PS50929"/>
    </source>
</evidence>
<keyword evidence="14" id="KW-1185">Reference proteome</keyword>
<dbReference type="PROSITE" id="PS50893">
    <property type="entry name" value="ABC_TRANSPORTER_2"/>
    <property type="match status" value="1"/>
</dbReference>
<evidence type="ECO:0000256" key="3">
    <source>
        <dbReference type="ARBA" id="ARBA00022692"/>
    </source>
</evidence>
<evidence type="ECO:0000256" key="6">
    <source>
        <dbReference type="ARBA" id="ARBA00022989"/>
    </source>
</evidence>
<sequence>MRVIATTEQVLQHLQFAASVITLLFLFSSFLVNHGHSTIEKTSRPRRSAVIVGSIGCIVAYYVTQVIIVFRERHEHVQIQNRLMLPIILSLAWGSLVTRRHSWLPELTGLCVISLVSGVPVLVLDTIYRSRYTKRQALLVAESLPLVHGGGVLVYCVIVYLRLRRASARLLAKDETRSSLSNSDSSIASERYRDHCSNLDSDSDSDTDSSDDEDEEDLDTRIGELRKSGHWIDYLSTFKVFLPFLIPRKDIKVQLCFLVCVLCLITDRVLNVVVPTQLGSIANKLFTQELALSDLGIYFALNILHGQSGLEMLMSLVKIPIQQFSYRQLTNAAFSHVMDLTMEFHSERDSAEVMKSIEQGGALTNVLETSFLEIAPAVIDLFVAFVLLYLKFNSLAALCMLIATLTFLSLEVAASRWNVDNRRQLTKAERGEARVMHQAIQGWLTVSSFNMFAYEKCRFAEAVDEHLTAKRKWSCRDVYSTGLMEACFPASFVVLACVVAHEVSQGRASPGDFVFLIQYWDYLIWPIKYLTKDYRWLIADLIDAERLLDLLTTKPTVSDKCDAFDLGPVQGYVEFKDVCFSYNNKQPAVHDINISAAPGAIVALVGTTGAGKSSLVKLLLRHYDVTSGRIKIDGHDIRDVTKGSLRDSIGIVPQNPILFNASIMDNIRYAKLDASDEEVYRACQAAAIHDKIHSFAEGYQTKVGEQGVKLSGGEVQRLAIARAILKNPPILILDEATSAVDTETEAKIQEALKYLIKDRTTFVIAHRLSTVVNADRIFVLDNGSIAESGTHRELLEKQGRYYNLWHTQLHENEDPMMIDQEATD</sequence>
<keyword evidence="7 10" id="KW-0472">Membrane</keyword>
<comment type="similarity">
    <text evidence="8">Belongs to the ABC transporter superfamily. ABCB family. Heavy Metal importer (TC 3.A.1.210) subfamily.</text>
</comment>
<evidence type="ECO:0000256" key="9">
    <source>
        <dbReference type="SAM" id="MobiDB-lite"/>
    </source>
</evidence>
<dbReference type="InterPro" id="IPR011527">
    <property type="entry name" value="ABC1_TM_dom"/>
</dbReference>
<evidence type="ECO:0000256" key="1">
    <source>
        <dbReference type="ARBA" id="ARBA00004141"/>
    </source>
</evidence>
<keyword evidence="5" id="KW-0067">ATP-binding</keyword>
<accession>A0A5N6TCG1</accession>
<feature type="transmembrane region" description="Helical" evidence="10">
    <location>
        <begin position="144"/>
        <end position="163"/>
    </location>
</feature>
<dbReference type="SMART" id="SM00382">
    <property type="entry name" value="AAA"/>
    <property type="match status" value="1"/>
</dbReference>
<evidence type="ECO:0000256" key="5">
    <source>
        <dbReference type="ARBA" id="ARBA00022840"/>
    </source>
</evidence>
<evidence type="ECO:0000256" key="7">
    <source>
        <dbReference type="ARBA" id="ARBA00023136"/>
    </source>
</evidence>
<dbReference type="GO" id="GO:0005524">
    <property type="term" value="F:ATP binding"/>
    <property type="evidence" value="ECO:0007669"/>
    <property type="project" value="UniProtKB-KW"/>
</dbReference>
<protein>
    <submittedName>
        <fullName evidence="13">Uncharacterized protein</fullName>
    </submittedName>
</protein>
<comment type="subcellular location">
    <subcellularLocation>
        <location evidence="1">Membrane</location>
        <topology evidence="1">Multi-pass membrane protein</topology>
    </subcellularLocation>
</comment>
<dbReference type="InterPro" id="IPR036640">
    <property type="entry name" value="ABC1_TM_sf"/>
</dbReference>
<dbReference type="InterPro" id="IPR039421">
    <property type="entry name" value="Type_1_exporter"/>
</dbReference>
<dbReference type="SUPFAM" id="SSF52540">
    <property type="entry name" value="P-loop containing nucleoside triphosphate hydrolases"/>
    <property type="match status" value="1"/>
</dbReference>
<dbReference type="Gene3D" id="1.20.1560.10">
    <property type="entry name" value="ABC transporter type 1, transmembrane domain"/>
    <property type="match status" value="1"/>
</dbReference>
<evidence type="ECO:0000256" key="4">
    <source>
        <dbReference type="ARBA" id="ARBA00022741"/>
    </source>
</evidence>
<feature type="transmembrane region" description="Helical" evidence="10">
    <location>
        <begin position="16"/>
        <end position="36"/>
    </location>
</feature>
<feature type="transmembrane region" description="Helical" evidence="10">
    <location>
        <begin position="48"/>
        <end position="70"/>
    </location>
</feature>
<dbReference type="GeneID" id="43647815"/>
<name>A0A5N6TCG1_ASPPS</name>
<dbReference type="RefSeq" id="XP_031920076.1">
    <property type="nucleotide sequence ID" value="XM_032063605.1"/>
</dbReference>
<dbReference type="GO" id="GO:0016020">
    <property type="term" value="C:membrane"/>
    <property type="evidence" value="ECO:0007669"/>
    <property type="project" value="UniProtKB-SubCell"/>
</dbReference>
<dbReference type="Proteomes" id="UP000325672">
    <property type="component" value="Unassembled WGS sequence"/>
</dbReference>
<dbReference type="EMBL" id="ML743551">
    <property type="protein sequence ID" value="KAE8144013.1"/>
    <property type="molecule type" value="Genomic_DNA"/>
</dbReference>
<keyword evidence="2" id="KW-0813">Transport</keyword>
<evidence type="ECO:0000256" key="10">
    <source>
        <dbReference type="SAM" id="Phobius"/>
    </source>
</evidence>
<dbReference type="InterPro" id="IPR027417">
    <property type="entry name" value="P-loop_NTPase"/>
</dbReference>
<feature type="domain" description="ABC transmembrane type-1" evidence="12">
    <location>
        <begin position="258"/>
        <end position="531"/>
    </location>
</feature>
<dbReference type="GO" id="GO:0016887">
    <property type="term" value="F:ATP hydrolysis activity"/>
    <property type="evidence" value="ECO:0007669"/>
    <property type="project" value="InterPro"/>
</dbReference>
<dbReference type="PANTHER" id="PTHR24221">
    <property type="entry name" value="ATP-BINDING CASSETTE SUB-FAMILY B"/>
    <property type="match status" value="1"/>
</dbReference>
<dbReference type="SUPFAM" id="SSF90123">
    <property type="entry name" value="ABC transporter transmembrane region"/>
    <property type="match status" value="1"/>
</dbReference>
<gene>
    <name evidence="13" type="ORF">BDV38DRAFT_5962</name>
</gene>
<dbReference type="OrthoDB" id="6500128at2759"/>
<dbReference type="InterPro" id="IPR003439">
    <property type="entry name" value="ABC_transporter-like_ATP-bd"/>
</dbReference>
<keyword evidence="6 10" id="KW-1133">Transmembrane helix</keyword>
<evidence type="ECO:0000313" key="13">
    <source>
        <dbReference type="EMBL" id="KAE8144013.1"/>
    </source>
</evidence>
<proteinExistence type="inferred from homology"/>
<feature type="domain" description="ABC transporter" evidence="11">
    <location>
        <begin position="573"/>
        <end position="807"/>
    </location>
</feature>
<feature type="compositionally biased region" description="Acidic residues" evidence="9">
    <location>
        <begin position="201"/>
        <end position="218"/>
    </location>
</feature>
<dbReference type="PANTHER" id="PTHR24221:SF503">
    <property type="entry name" value="MITOCHONDRIAL POTASSIUM CHANNEL ATP-BINDING SUBUNIT"/>
    <property type="match status" value="1"/>
</dbReference>
<evidence type="ECO:0000259" key="11">
    <source>
        <dbReference type="PROSITE" id="PS50893"/>
    </source>
</evidence>
<dbReference type="Pfam" id="PF00664">
    <property type="entry name" value="ABC_membrane"/>
    <property type="match status" value="1"/>
</dbReference>
<dbReference type="InterPro" id="IPR003593">
    <property type="entry name" value="AAA+_ATPase"/>
</dbReference>
<dbReference type="AlphaFoldDB" id="A0A5N6TCG1"/>
<dbReference type="Pfam" id="PF00005">
    <property type="entry name" value="ABC_tran"/>
    <property type="match status" value="1"/>
</dbReference>
<dbReference type="CDD" id="cd18583">
    <property type="entry name" value="ABC_6TM_HMT1"/>
    <property type="match status" value="1"/>
</dbReference>
<reference evidence="13 14" key="1">
    <citation type="submission" date="2019-04" db="EMBL/GenBank/DDBJ databases">
        <title>Friends and foes A comparative genomics study of 23 Aspergillus species from section Flavi.</title>
        <authorList>
            <consortium name="DOE Joint Genome Institute"/>
            <person name="Kjaerbolling I."/>
            <person name="Vesth T."/>
            <person name="Frisvad J.C."/>
            <person name="Nybo J.L."/>
            <person name="Theobald S."/>
            <person name="Kildgaard S."/>
            <person name="Isbrandt T."/>
            <person name="Kuo A."/>
            <person name="Sato A."/>
            <person name="Lyhne E.K."/>
            <person name="Kogle M.E."/>
            <person name="Wiebenga A."/>
            <person name="Kun R.S."/>
            <person name="Lubbers R.J."/>
            <person name="Makela M.R."/>
            <person name="Barry K."/>
            <person name="Chovatia M."/>
            <person name="Clum A."/>
            <person name="Daum C."/>
            <person name="Haridas S."/>
            <person name="He G."/>
            <person name="LaButti K."/>
            <person name="Lipzen A."/>
            <person name="Mondo S."/>
            <person name="Riley R."/>
            <person name="Salamov A."/>
            <person name="Simmons B.A."/>
            <person name="Magnuson J.K."/>
            <person name="Henrissat B."/>
            <person name="Mortensen U.H."/>
            <person name="Larsen T.O."/>
            <person name="Devries R.P."/>
            <person name="Grigoriev I.V."/>
            <person name="Machida M."/>
            <person name="Baker S.E."/>
            <person name="Andersen M.R."/>
        </authorList>
    </citation>
    <scope>NUCLEOTIDE SEQUENCE [LARGE SCALE GENOMIC DNA]</scope>
    <source>
        <strain evidence="13 14">CBS 117625</strain>
    </source>
</reference>
<dbReference type="GO" id="GO:0140359">
    <property type="term" value="F:ABC-type transporter activity"/>
    <property type="evidence" value="ECO:0007669"/>
    <property type="project" value="InterPro"/>
</dbReference>
<feature type="region of interest" description="Disordered" evidence="9">
    <location>
        <begin position="195"/>
        <end position="218"/>
    </location>
</feature>